<evidence type="ECO:0000259" key="1">
    <source>
        <dbReference type="Pfam" id="PF14529"/>
    </source>
</evidence>
<proteinExistence type="predicted"/>
<organism evidence="2 3">
    <name type="scientific">Panaeolus cyanescens</name>
    <dbReference type="NCBI Taxonomy" id="181874"/>
    <lineage>
        <taxon>Eukaryota</taxon>
        <taxon>Fungi</taxon>
        <taxon>Dikarya</taxon>
        <taxon>Basidiomycota</taxon>
        <taxon>Agaricomycotina</taxon>
        <taxon>Agaricomycetes</taxon>
        <taxon>Agaricomycetidae</taxon>
        <taxon>Agaricales</taxon>
        <taxon>Agaricineae</taxon>
        <taxon>Galeropsidaceae</taxon>
        <taxon>Panaeolus</taxon>
    </lineage>
</organism>
<reference evidence="2 3" key="1">
    <citation type="journal article" date="2018" name="Evol. Lett.">
        <title>Horizontal gene cluster transfer increased hallucinogenic mushroom diversity.</title>
        <authorList>
            <person name="Reynolds H.T."/>
            <person name="Vijayakumar V."/>
            <person name="Gluck-Thaler E."/>
            <person name="Korotkin H.B."/>
            <person name="Matheny P.B."/>
            <person name="Slot J.C."/>
        </authorList>
    </citation>
    <scope>NUCLEOTIDE SEQUENCE [LARGE SCALE GENOMIC DNA]</scope>
    <source>
        <strain evidence="2 3">2629</strain>
    </source>
</reference>
<dbReference type="Gene3D" id="3.60.10.10">
    <property type="entry name" value="Endonuclease/exonuclease/phosphatase"/>
    <property type="match status" value="1"/>
</dbReference>
<dbReference type="InterPro" id="IPR036691">
    <property type="entry name" value="Endo/exonu/phosph_ase_sf"/>
</dbReference>
<evidence type="ECO:0000313" key="3">
    <source>
        <dbReference type="Proteomes" id="UP000284842"/>
    </source>
</evidence>
<dbReference type="STRING" id="181874.A0A409YYR1"/>
<dbReference type="Pfam" id="PF14529">
    <property type="entry name" value="Exo_endo_phos_2"/>
    <property type="match status" value="1"/>
</dbReference>
<dbReference type="SUPFAM" id="SSF56219">
    <property type="entry name" value="DNase I-like"/>
    <property type="match status" value="1"/>
</dbReference>
<comment type="caution">
    <text evidence="2">The sequence shown here is derived from an EMBL/GenBank/DDBJ whole genome shotgun (WGS) entry which is preliminary data.</text>
</comment>
<accession>A0A409YYR1</accession>
<protein>
    <recommendedName>
        <fullName evidence="1">Endonuclease/exonuclease/phosphatase domain-containing protein</fullName>
    </recommendedName>
</protein>
<keyword evidence="3" id="KW-1185">Reference proteome</keyword>
<dbReference type="InterPro" id="IPR005135">
    <property type="entry name" value="Endo/exonuclease/phosphatase"/>
</dbReference>
<dbReference type="EMBL" id="NHTK01000112">
    <property type="protein sequence ID" value="PPR08172.1"/>
    <property type="molecule type" value="Genomic_DNA"/>
</dbReference>
<dbReference type="GO" id="GO:0003824">
    <property type="term" value="F:catalytic activity"/>
    <property type="evidence" value="ECO:0007669"/>
    <property type="project" value="InterPro"/>
</dbReference>
<dbReference type="OrthoDB" id="3261136at2759"/>
<sequence>MEGSVPYGTPRQCKATRAVTLISTAISTNSWTQERVESPDVVVVNVRAVGVRLRIYNIYNDCKHDKSLEVLDRDLRRSGAWRRGGRGVSEGMIWAGDFNRHHPLWDEERNHHLFTTSNLKAAQKLLDLTAAYNMIMMLPKDMATLEASSTKNRTRVDNVFCSAEIVDRMWTCTTREEERVTRTDHFPVETAIGVRYEQAKIQRHPNFRRTDWEQFRDKLTTKLNTIERPREFRRGEVAAFLKAKEELERVLGETIEEVVPKTKMAPWKKRWWTRELQEKRGEVRRLAVEVKGLRDGEGAELRERYRRRRNDYAQMIRREKKAH</sequence>
<dbReference type="InParanoid" id="A0A409YYR1"/>
<gene>
    <name evidence="2" type="ORF">CVT24_012139</name>
</gene>
<evidence type="ECO:0000313" key="2">
    <source>
        <dbReference type="EMBL" id="PPR08172.1"/>
    </source>
</evidence>
<name>A0A409YYR1_9AGAR</name>
<dbReference type="Proteomes" id="UP000284842">
    <property type="component" value="Unassembled WGS sequence"/>
</dbReference>
<dbReference type="AlphaFoldDB" id="A0A409YYR1"/>
<feature type="domain" description="Endonuclease/exonuclease/phosphatase" evidence="1">
    <location>
        <begin position="54"/>
        <end position="188"/>
    </location>
</feature>